<evidence type="ECO:0000256" key="4">
    <source>
        <dbReference type="SAM" id="MobiDB-lite"/>
    </source>
</evidence>
<organism evidence="6 7">
    <name type="scientific">Ramalina farinacea</name>
    <dbReference type="NCBI Taxonomy" id="258253"/>
    <lineage>
        <taxon>Eukaryota</taxon>
        <taxon>Fungi</taxon>
        <taxon>Dikarya</taxon>
        <taxon>Ascomycota</taxon>
        <taxon>Pezizomycotina</taxon>
        <taxon>Lecanoromycetes</taxon>
        <taxon>OSLEUM clade</taxon>
        <taxon>Lecanoromycetidae</taxon>
        <taxon>Lecanorales</taxon>
        <taxon>Lecanorineae</taxon>
        <taxon>Ramalinaceae</taxon>
        <taxon>Ramalina</taxon>
    </lineage>
</organism>
<name>A0AA43TRP2_9LECA</name>
<reference evidence="6" key="1">
    <citation type="journal article" date="2023" name="Genome Biol. Evol.">
        <title>First Whole Genome Sequence and Flow Cytometry Genome Size Data for the Lichen-Forming Fungus Ramalina farinacea (Ascomycota).</title>
        <authorList>
            <person name="Llewellyn T."/>
            <person name="Mian S."/>
            <person name="Hill R."/>
            <person name="Leitch I.J."/>
            <person name="Gaya E."/>
        </authorList>
    </citation>
    <scope>NUCLEOTIDE SEQUENCE</scope>
    <source>
        <strain evidence="6">LIQ254RAFAR</strain>
    </source>
</reference>
<feature type="compositionally biased region" description="Acidic residues" evidence="4">
    <location>
        <begin position="83"/>
        <end position="92"/>
    </location>
</feature>
<comment type="subcellular location">
    <subcellularLocation>
        <location evidence="1">Nucleus</location>
    </subcellularLocation>
</comment>
<comment type="caution">
    <text evidence="6">The sequence shown here is derived from an EMBL/GenBank/DDBJ whole genome shotgun (WGS) entry which is preliminary data.</text>
</comment>
<feature type="region of interest" description="Disordered" evidence="4">
    <location>
        <begin position="149"/>
        <end position="222"/>
    </location>
</feature>
<evidence type="ECO:0000259" key="5">
    <source>
        <dbReference type="Pfam" id="PF24245"/>
    </source>
</evidence>
<dbReference type="Proteomes" id="UP001161017">
    <property type="component" value="Unassembled WGS sequence"/>
</dbReference>
<keyword evidence="3" id="KW-0175">Coiled coil</keyword>
<keyword evidence="2" id="KW-0539">Nucleus</keyword>
<dbReference type="InterPro" id="IPR056513">
    <property type="entry name" value="INO80F"/>
</dbReference>
<evidence type="ECO:0000313" key="7">
    <source>
        <dbReference type="Proteomes" id="UP001161017"/>
    </source>
</evidence>
<evidence type="ECO:0000256" key="2">
    <source>
        <dbReference type="ARBA" id="ARBA00023242"/>
    </source>
</evidence>
<feature type="compositionally biased region" description="Basic and acidic residues" evidence="4">
    <location>
        <begin position="358"/>
        <end position="368"/>
    </location>
</feature>
<feature type="coiled-coil region" evidence="3">
    <location>
        <begin position="17"/>
        <end position="44"/>
    </location>
</feature>
<gene>
    <name evidence="6" type="ORF">OHK93_008188</name>
</gene>
<sequence>MTMASGPAASPLPPSVEEAYRRKCITLKRRLAEVEENNDSFRLRKVRLNRGIRKMRLERAYLLETLAKRMAKSGSSIDGAAPLDDEDTEESSDAPRTPDERPLRSKRSHRRPLASPPPSQANYQISAHPSYQSDAYDTSRAGHPLADAQYRRPSSSAAHPNGHNRHHHQRGYSPQRHHLQHPQQEPLQHPHHVLASTPSDPAAHSSSHHLPPPPPASASHVSSIPAPQAFLMFFENNYLSQPHKHPGARTEEDLEILAREHWDSPEYAKQRRMYEAQEEKQRARYNAEEGGSRAGGGGYDIGHAVGRRQVSPRAGGGGGGRTLQPKVERDDDDDDGGVGGGRGRGRDRDEYEMEREEMEGAEKGASRDEDVEMADSGPGHSGGFTSING</sequence>
<dbReference type="Pfam" id="PF24245">
    <property type="entry name" value="INO80F"/>
    <property type="match status" value="1"/>
</dbReference>
<accession>A0AA43TRP2</accession>
<dbReference type="GO" id="GO:0005634">
    <property type="term" value="C:nucleus"/>
    <property type="evidence" value="ECO:0007669"/>
    <property type="project" value="UniProtKB-SubCell"/>
</dbReference>
<feature type="compositionally biased region" description="Basic and acidic residues" evidence="4">
    <location>
        <begin position="269"/>
        <end position="291"/>
    </location>
</feature>
<dbReference type="AlphaFoldDB" id="A0AA43TRP2"/>
<evidence type="ECO:0000256" key="3">
    <source>
        <dbReference type="SAM" id="Coils"/>
    </source>
</evidence>
<feature type="compositionally biased region" description="Basic residues" evidence="4">
    <location>
        <begin position="162"/>
        <end position="180"/>
    </location>
</feature>
<evidence type="ECO:0000313" key="6">
    <source>
        <dbReference type="EMBL" id="MDI1488911.1"/>
    </source>
</evidence>
<keyword evidence="7" id="KW-1185">Reference proteome</keyword>
<proteinExistence type="predicted"/>
<feature type="region of interest" description="Disordered" evidence="4">
    <location>
        <begin position="269"/>
        <end position="389"/>
    </location>
</feature>
<feature type="region of interest" description="Disordered" evidence="4">
    <location>
        <begin position="71"/>
        <end position="125"/>
    </location>
</feature>
<dbReference type="EMBL" id="JAPUFD010000008">
    <property type="protein sequence ID" value="MDI1488911.1"/>
    <property type="molecule type" value="Genomic_DNA"/>
</dbReference>
<evidence type="ECO:0000256" key="1">
    <source>
        <dbReference type="ARBA" id="ARBA00004123"/>
    </source>
</evidence>
<feature type="compositionally biased region" description="Low complexity" evidence="4">
    <location>
        <begin position="195"/>
        <end position="209"/>
    </location>
</feature>
<feature type="domain" description="INO80 complex subunit F" evidence="5">
    <location>
        <begin position="20"/>
        <end position="66"/>
    </location>
</feature>
<protein>
    <recommendedName>
        <fullName evidence="5">INO80 complex subunit F domain-containing protein</fullName>
    </recommendedName>
</protein>